<reference evidence="2 3" key="1">
    <citation type="submission" date="2018-11" db="EMBL/GenBank/DDBJ databases">
        <title>Whole genome sequence of Streptomyces paromomycinus NBRC 15454(T).</title>
        <authorList>
            <person name="Komaki H."/>
            <person name="Tamura T."/>
        </authorList>
    </citation>
    <scope>NUCLEOTIDE SEQUENCE [LARGE SCALE GENOMIC DNA]</scope>
    <source>
        <strain evidence="2 3">NBRC 15454</strain>
    </source>
</reference>
<dbReference type="AlphaFoldDB" id="A0A401W2J2"/>
<feature type="region of interest" description="Disordered" evidence="1">
    <location>
        <begin position="99"/>
        <end position="168"/>
    </location>
</feature>
<evidence type="ECO:0000313" key="2">
    <source>
        <dbReference type="EMBL" id="GCD43537.1"/>
    </source>
</evidence>
<gene>
    <name evidence="2" type="ORF">GKJPGBOP_03218</name>
</gene>
<protein>
    <submittedName>
        <fullName evidence="2">Uncharacterized protein</fullName>
    </submittedName>
</protein>
<proteinExistence type="predicted"/>
<comment type="caution">
    <text evidence="2">The sequence shown here is derived from an EMBL/GenBank/DDBJ whole genome shotgun (WGS) entry which is preliminary data.</text>
</comment>
<evidence type="ECO:0000313" key="3">
    <source>
        <dbReference type="Proteomes" id="UP000286746"/>
    </source>
</evidence>
<organism evidence="2 3">
    <name type="scientific">Streptomyces paromomycinus</name>
    <name type="common">Streptomyces rimosus subsp. paromomycinus</name>
    <dbReference type="NCBI Taxonomy" id="92743"/>
    <lineage>
        <taxon>Bacteria</taxon>
        <taxon>Bacillati</taxon>
        <taxon>Actinomycetota</taxon>
        <taxon>Actinomycetes</taxon>
        <taxon>Kitasatosporales</taxon>
        <taxon>Streptomycetaceae</taxon>
        <taxon>Streptomyces</taxon>
    </lineage>
</organism>
<dbReference type="RefSeq" id="WP_125054642.1">
    <property type="nucleotide sequence ID" value="NZ_BHZD01000001.1"/>
</dbReference>
<dbReference type="Proteomes" id="UP000286746">
    <property type="component" value="Unassembled WGS sequence"/>
</dbReference>
<sequence length="168" mass="17920">MAVEVWHAHVLQYLEPLLEVCRGVHLRERRAGTWMDPVPGALEWTLPWGMDDGNGLVRLTVFSEYVPERGTTWARVVVAADTAAFMGPGTGGVTLPRFRDWGGGRAAQGDPPAQGPAPGPTPSPAPRPDTRLTRGMAEALLAGVGGVPDSLREEPGGEFSFGVPMDPE</sequence>
<evidence type="ECO:0000256" key="1">
    <source>
        <dbReference type="SAM" id="MobiDB-lite"/>
    </source>
</evidence>
<keyword evidence="3" id="KW-1185">Reference proteome</keyword>
<feature type="compositionally biased region" description="Pro residues" evidence="1">
    <location>
        <begin position="113"/>
        <end position="127"/>
    </location>
</feature>
<dbReference type="EMBL" id="BHZD01000001">
    <property type="protein sequence ID" value="GCD43537.1"/>
    <property type="molecule type" value="Genomic_DNA"/>
</dbReference>
<accession>A0A401W2J2</accession>
<name>A0A401W2J2_STREY</name>